<evidence type="ECO:0000256" key="4">
    <source>
        <dbReference type="ARBA" id="ARBA00022801"/>
    </source>
</evidence>
<dbReference type="eggNOG" id="KOG2258">
    <property type="taxonomic scope" value="Eukaryota"/>
</dbReference>
<evidence type="ECO:0000313" key="10">
    <source>
        <dbReference type="Proteomes" id="UP000026960"/>
    </source>
</evidence>
<dbReference type="Proteomes" id="UP000026960">
    <property type="component" value="Chromosome 9"/>
</dbReference>
<keyword evidence="10" id="KW-1185">Reference proteome</keyword>
<name>A0A0D3H5J1_9ORYZ</name>
<keyword evidence="2 7" id="KW-0732">Signal</keyword>
<dbReference type="PROSITE" id="PS51704">
    <property type="entry name" value="GP_PDE"/>
    <property type="match status" value="2"/>
</dbReference>
<dbReference type="HOGENOM" id="CLU_010414_0_0_1"/>
<sequence>MLSRITGSLPLMLSYCFCLMLLSIIVAVTVAVAAEELPPAPTTFKTLNGKLDLAPLNRNAPLVIAKGGFSGVFPDSSEYAFAFAASFHTSLWCDVQLTKDGVGICLRDLLMQNCTDITEIYPEGMKTYLINGAQKTGWLPVDYNMSSLRNVTLTQSIYSRTQRFDYSNFDILSVTGFISLIKPSSTWLNVEHDIFYREHGLNMTNYILSIQKLGSVKYISSPELGFLQSLSGGINREVNLVFRFLDKALSDPSTNKTYNSMLSNLTFIKTIASGIMVPKNYIWPVTSDNYIQLHTQIVQEAHNAGLEIYASDFSNDGIFPYNYSYDPLGEYLSFVSDGGFSVDGVLTDFPLTASEAIDCFSNLNTSRKMDHGNPLIISHNGGSGDYPGCTDLAYENAVRDGADVIDCSIQMTKDGIPICMSSIDLLATTDVQQSKFCSLLSVIPEIQTKRGIFTFNLTWDEINILRPKISFPLSNYVMLRNPRYTNHGKFLKLSEFLTYAKDKELSGIMITIEQNAAFMAASLGFDVVDLVSTALSHAGYNNPTTTNKEVMIQSRHSAVLVKLKQQKTQYKLVYTLPLNIEDASDSSVAEINKFADAVIVDRKSVFVESSGFIVRKTNLVKELQSAGRLAVYAQVFRNEFVSSPWDFFSDETVEINNYVLLVHIDGIITDFPKTVRRYKMNPCTGLGDGKPRSMKAVEIGGLVQKLQDKARPPARAPALVLKPSDVVEPPLPAAAAAAAAAAVPKTTGYSSPRSDAPPPAAAVTAISSTGILLGMVWVPLLI</sequence>
<evidence type="ECO:0000256" key="2">
    <source>
        <dbReference type="ARBA" id="ARBA00022729"/>
    </source>
</evidence>
<evidence type="ECO:0000313" key="9">
    <source>
        <dbReference type="EnsemblPlants" id="OBART09G06310.1"/>
    </source>
</evidence>
<dbReference type="Pfam" id="PF03009">
    <property type="entry name" value="GDPD"/>
    <property type="match status" value="1"/>
</dbReference>
<dbReference type="EnsemblPlants" id="OBART09G06310.1">
    <property type="protein sequence ID" value="OBART09G06310.1"/>
    <property type="gene ID" value="OBART09G06310"/>
</dbReference>
<dbReference type="STRING" id="65489.A0A0D3H5J1"/>
<evidence type="ECO:0000256" key="5">
    <source>
        <dbReference type="ARBA" id="ARBA00023180"/>
    </source>
</evidence>
<dbReference type="Gene3D" id="3.20.20.190">
    <property type="entry name" value="Phosphatidylinositol (PI) phosphodiesterase"/>
    <property type="match status" value="2"/>
</dbReference>
<dbReference type="PaxDb" id="65489-OBART09G06310.1"/>
<dbReference type="PANTHER" id="PTHR43620">
    <property type="entry name" value="GLYCEROPHOSPHORYL DIESTER PHOSPHODIESTERASE"/>
    <property type="match status" value="1"/>
</dbReference>
<dbReference type="FunFam" id="3.20.20.190:FF:000013">
    <property type="entry name" value="Glycerophosphodiester phosphodiesterase GDPDL3"/>
    <property type="match status" value="1"/>
</dbReference>
<dbReference type="SUPFAM" id="SSF51695">
    <property type="entry name" value="PLC-like phosphodiesterases"/>
    <property type="match status" value="2"/>
</dbReference>
<organism evidence="9">
    <name type="scientific">Oryza barthii</name>
    <dbReference type="NCBI Taxonomy" id="65489"/>
    <lineage>
        <taxon>Eukaryota</taxon>
        <taxon>Viridiplantae</taxon>
        <taxon>Streptophyta</taxon>
        <taxon>Embryophyta</taxon>
        <taxon>Tracheophyta</taxon>
        <taxon>Spermatophyta</taxon>
        <taxon>Magnoliopsida</taxon>
        <taxon>Liliopsida</taxon>
        <taxon>Poales</taxon>
        <taxon>Poaceae</taxon>
        <taxon>BOP clade</taxon>
        <taxon>Oryzoideae</taxon>
        <taxon>Oryzeae</taxon>
        <taxon>Oryzinae</taxon>
        <taxon>Oryza</taxon>
    </lineage>
</organism>
<dbReference type="GO" id="GO:0006629">
    <property type="term" value="P:lipid metabolic process"/>
    <property type="evidence" value="ECO:0007669"/>
    <property type="project" value="InterPro"/>
</dbReference>
<dbReference type="InterPro" id="IPR017946">
    <property type="entry name" value="PLC-like_Pdiesterase_TIM-brl"/>
</dbReference>
<feature type="signal peptide" evidence="7">
    <location>
        <begin position="1"/>
        <end position="34"/>
    </location>
</feature>
<dbReference type="GO" id="GO:0006071">
    <property type="term" value="P:glycerol metabolic process"/>
    <property type="evidence" value="ECO:0007669"/>
    <property type="project" value="UniProtKB-KW"/>
</dbReference>
<reference evidence="9" key="2">
    <citation type="submission" date="2015-03" db="UniProtKB">
        <authorList>
            <consortium name="EnsemblPlants"/>
        </authorList>
    </citation>
    <scope>IDENTIFICATION</scope>
</reference>
<dbReference type="CDD" id="cd08603">
    <property type="entry name" value="GDPD_SHV3_repeat_1"/>
    <property type="match status" value="1"/>
</dbReference>
<evidence type="ECO:0000256" key="6">
    <source>
        <dbReference type="ARBA" id="ARBA00047512"/>
    </source>
</evidence>
<evidence type="ECO:0000256" key="1">
    <source>
        <dbReference type="ARBA" id="ARBA00012247"/>
    </source>
</evidence>
<accession>A0A0D3H5J1</accession>
<evidence type="ECO:0000256" key="3">
    <source>
        <dbReference type="ARBA" id="ARBA00022798"/>
    </source>
</evidence>
<dbReference type="AlphaFoldDB" id="A0A0D3H5J1"/>
<dbReference type="CDD" id="cd08604">
    <property type="entry name" value="GDPD_SHV3_repeat_2"/>
    <property type="match status" value="1"/>
</dbReference>
<dbReference type="FunFam" id="3.20.20.190:FF:000011">
    <property type="entry name" value="Glycerophosphodiester phosphodiesterase GDPDL3"/>
    <property type="match status" value="1"/>
</dbReference>
<dbReference type="InterPro" id="IPR030395">
    <property type="entry name" value="GP_PDE_dom"/>
</dbReference>
<dbReference type="SMR" id="A0A0D3H5J1"/>
<keyword evidence="4" id="KW-0378">Hydrolase</keyword>
<feature type="chain" id="PRO_5002263230" description="glycerophosphodiester phosphodiesterase" evidence="7">
    <location>
        <begin position="35"/>
        <end position="782"/>
    </location>
</feature>
<comment type="catalytic activity">
    <reaction evidence="6">
        <text>a sn-glycero-3-phosphodiester + H2O = an alcohol + sn-glycerol 3-phosphate + H(+)</text>
        <dbReference type="Rhea" id="RHEA:12969"/>
        <dbReference type="ChEBI" id="CHEBI:15377"/>
        <dbReference type="ChEBI" id="CHEBI:15378"/>
        <dbReference type="ChEBI" id="CHEBI:30879"/>
        <dbReference type="ChEBI" id="CHEBI:57597"/>
        <dbReference type="ChEBI" id="CHEBI:83408"/>
        <dbReference type="EC" id="3.1.4.46"/>
    </reaction>
</comment>
<keyword evidence="3" id="KW-0319">Glycerol metabolism</keyword>
<protein>
    <recommendedName>
        <fullName evidence="1">glycerophosphodiester phosphodiesterase</fullName>
        <ecNumber evidence="1">3.1.4.46</ecNumber>
    </recommendedName>
</protein>
<feature type="domain" description="GP-PDE" evidence="8">
    <location>
        <begin position="374"/>
        <end position="679"/>
    </location>
</feature>
<dbReference type="PANTHER" id="PTHR43620:SF6">
    <property type="entry name" value="GLYCEROPHOSPHODIESTER PHOSPHODIESTERASE"/>
    <property type="match status" value="1"/>
</dbReference>
<dbReference type="Gramene" id="OBART09G06310.1">
    <property type="protein sequence ID" value="OBART09G06310.1"/>
    <property type="gene ID" value="OBART09G06310"/>
</dbReference>
<evidence type="ECO:0000259" key="8">
    <source>
        <dbReference type="PROSITE" id="PS51704"/>
    </source>
</evidence>
<dbReference type="EC" id="3.1.4.46" evidence="1"/>
<dbReference type="GO" id="GO:0008889">
    <property type="term" value="F:glycerophosphodiester phosphodiesterase activity"/>
    <property type="evidence" value="ECO:0007669"/>
    <property type="project" value="UniProtKB-EC"/>
</dbReference>
<proteinExistence type="predicted"/>
<reference evidence="9" key="1">
    <citation type="journal article" date="2009" name="Rice">
        <title>De Novo Next Generation Sequencing of Plant Genomes.</title>
        <authorList>
            <person name="Rounsley S."/>
            <person name="Marri P.R."/>
            <person name="Yu Y."/>
            <person name="He R."/>
            <person name="Sisneros N."/>
            <person name="Goicoechea J.L."/>
            <person name="Lee S.J."/>
            <person name="Angelova A."/>
            <person name="Kudrna D."/>
            <person name="Luo M."/>
            <person name="Affourtit J."/>
            <person name="Desany B."/>
            <person name="Knight J."/>
            <person name="Niazi F."/>
            <person name="Egholm M."/>
            <person name="Wing R.A."/>
        </authorList>
    </citation>
    <scope>NUCLEOTIDE SEQUENCE [LARGE SCALE GENOMIC DNA]</scope>
    <source>
        <strain evidence="9">cv. IRGC 105608</strain>
    </source>
</reference>
<keyword evidence="5" id="KW-0325">Glycoprotein</keyword>
<evidence type="ECO:0000256" key="7">
    <source>
        <dbReference type="SAM" id="SignalP"/>
    </source>
</evidence>
<feature type="domain" description="GP-PDE" evidence="8">
    <location>
        <begin position="61"/>
        <end position="357"/>
    </location>
</feature>